<evidence type="ECO:0000256" key="14">
    <source>
        <dbReference type="ARBA" id="ARBA00023136"/>
    </source>
</evidence>
<keyword evidence="16" id="KW-0325">Glycoprotein</keyword>
<evidence type="ECO:0000256" key="2">
    <source>
        <dbReference type="ARBA" id="ARBA00012513"/>
    </source>
</evidence>
<dbReference type="PROSITE" id="PS50011">
    <property type="entry name" value="PROTEIN_KINASE_DOM"/>
    <property type="match status" value="1"/>
</dbReference>
<dbReference type="Gene3D" id="2.60.120.430">
    <property type="entry name" value="Galactose-binding lectin"/>
    <property type="match status" value="1"/>
</dbReference>
<evidence type="ECO:0000256" key="5">
    <source>
        <dbReference type="ARBA" id="ARBA00022614"/>
    </source>
</evidence>
<keyword evidence="7 20" id="KW-0812">Transmembrane</keyword>
<keyword evidence="5" id="KW-0433">Leucine-rich repeat</keyword>
<dbReference type="PANTHER" id="PTHR48006">
    <property type="entry name" value="LEUCINE-RICH REPEAT-CONTAINING PROTEIN DDB_G0281931-RELATED"/>
    <property type="match status" value="1"/>
</dbReference>
<keyword evidence="9" id="KW-0677">Repeat</keyword>
<dbReference type="EC" id="2.7.11.1" evidence="2"/>
<dbReference type="Gramene" id="ONH94927">
    <property type="protein sequence ID" value="ONH94927"/>
    <property type="gene ID" value="PRUPE_7G040400"/>
</dbReference>
<evidence type="ECO:0000256" key="10">
    <source>
        <dbReference type="ARBA" id="ARBA00022741"/>
    </source>
</evidence>
<feature type="region of interest" description="Disordered" evidence="19">
    <location>
        <begin position="945"/>
        <end position="969"/>
    </location>
</feature>
<dbReference type="GO" id="GO:0004674">
    <property type="term" value="F:protein serine/threonine kinase activity"/>
    <property type="evidence" value="ECO:0007669"/>
    <property type="project" value="UniProtKB-KW"/>
</dbReference>
<dbReference type="InterPro" id="IPR001611">
    <property type="entry name" value="Leu-rich_rpt"/>
</dbReference>
<evidence type="ECO:0000256" key="11">
    <source>
        <dbReference type="ARBA" id="ARBA00022777"/>
    </source>
</evidence>
<reference evidence="22 23" key="1">
    <citation type="journal article" date="2013" name="Nat. Genet.">
        <title>The high-quality draft genome of peach (Prunus persica) identifies unique patterns of genetic diversity, domestication and genome evolution.</title>
        <authorList>
            <consortium name="International Peach Genome Initiative"/>
            <person name="Verde I."/>
            <person name="Abbott A.G."/>
            <person name="Scalabrin S."/>
            <person name="Jung S."/>
            <person name="Shu S."/>
            <person name="Marroni F."/>
            <person name="Zhebentyayeva T."/>
            <person name="Dettori M.T."/>
            <person name="Grimwood J."/>
            <person name="Cattonaro F."/>
            <person name="Zuccolo A."/>
            <person name="Rossini L."/>
            <person name="Jenkins J."/>
            <person name="Vendramin E."/>
            <person name="Meisel L.A."/>
            <person name="Decroocq V."/>
            <person name="Sosinski B."/>
            <person name="Prochnik S."/>
            <person name="Mitros T."/>
            <person name="Policriti A."/>
            <person name="Cipriani G."/>
            <person name="Dondini L."/>
            <person name="Ficklin S."/>
            <person name="Goodstein D.M."/>
            <person name="Xuan P."/>
            <person name="Del Fabbro C."/>
            <person name="Aramini V."/>
            <person name="Copetti D."/>
            <person name="Gonzalez S."/>
            <person name="Horner D.S."/>
            <person name="Falchi R."/>
            <person name="Lucas S."/>
            <person name="Mica E."/>
            <person name="Maldonado J."/>
            <person name="Lazzari B."/>
            <person name="Bielenberg D."/>
            <person name="Pirona R."/>
            <person name="Miculan M."/>
            <person name="Barakat A."/>
            <person name="Testolin R."/>
            <person name="Stella A."/>
            <person name="Tartarini S."/>
            <person name="Tonutti P."/>
            <person name="Arus P."/>
            <person name="Orellana A."/>
            <person name="Wells C."/>
            <person name="Main D."/>
            <person name="Vizzotto G."/>
            <person name="Silva H."/>
            <person name="Salamini F."/>
            <person name="Schmutz J."/>
            <person name="Morgante M."/>
            <person name="Rokhsar D.S."/>
        </authorList>
    </citation>
    <scope>NUCLEOTIDE SEQUENCE [LARGE SCALE GENOMIC DNA]</scope>
    <source>
        <strain evidence="23">cv. Nemared</strain>
    </source>
</reference>
<feature type="domain" description="Protein kinase" evidence="21">
    <location>
        <begin position="633"/>
        <end position="917"/>
    </location>
</feature>
<name>A0A251N6G7_PRUPE</name>
<dbReference type="InterPro" id="IPR000719">
    <property type="entry name" value="Prot_kinase_dom"/>
</dbReference>
<keyword evidence="13 20" id="KW-1133">Transmembrane helix</keyword>
<evidence type="ECO:0000256" key="7">
    <source>
        <dbReference type="ARBA" id="ARBA00022692"/>
    </source>
</evidence>
<evidence type="ECO:0000256" key="9">
    <source>
        <dbReference type="ARBA" id="ARBA00022737"/>
    </source>
</evidence>
<dbReference type="PANTHER" id="PTHR48006:SF34">
    <property type="entry name" value="OS08G0203700 PROTEIN"/>
    <property type="match status" value="1"/>
</dbReference>
<dbReference type="AlphaFoldDB" id="A0A251N6G7"/>
<evidence type="ECO:0000256" key="8">
    <source>
        <dbReference type="ARBA" id="ARBA00022729"/>
    </source>
</evidence>
<feature type="transmembrane region" description="Helical" evidence="20">
    <location>
        <begin position="574"/>
        <end position="597"/>
    </location>
</feature>
<evidence type="ECO:0000256" key="17">
    <source>
        <dbReference type="ARBA" id="ARBA00047899"/>
    </source>
</evidence>
<keyword evidence="14 20" id="KW-0472">Membrane</keyword>
<keyword evidence="11" id="KW-0418">Kinase</keyword>
<comment type="subcellular location">
    <subcellularLocation>
        <location evidence="1">Membrane</location>
        <topology evidence="1">Single-pass type I membrane protein</topology>
    </subcellularLocation>
</comment>
<evidence type="ECO:0000256" key="3">
    <source>
        <dbReference type="ARBA" id="ARBA00022527"/>
    </source>
</evidence>
<dbReference type="Pfam" id="PF11721">
    <property type="entry name" value="Malectin"/>
    <property type="match status" value="1"/>
</dbReference>
<dbReference type="Gene3D" id="3.30.200.20">
    <property type="entry name" value="Phosphorylase Kinase, domain 1"/>
    <property type="match status" value="1"/>
</dbReference>
<evidence type="ECO:0000313" key="22">
    <source>
        <dbReference type="EMBL" id="ONH94927.1"/>
    </source>
</evidence>
<dbReference type="InterPro" id="IPR021720">
    <property type="entry name" value="Malectin_dom"/>
</dbReference>
<evidence type="ECO:0000256" key="15">
    <source>
        <dbReference type="ARBA" id="ARBA00023170"/>
    </source>
</evidence>
<dbReference type="PROSITE" id="PS00108">
    <property type="entry name" value="PROTEIN_KINASE_ST"/>
    <property type="match status" value="1"/>
</dbReference>
<evidence type="ECO:0000256" key="13">
    <source>
        <dbReference type="ARBA" id="ARBA00022989"/>
    </source>
</evidence>
<evidence type="ECO:0000313" key="23">
    <source>
        <dbReference type="Proteomes" id="UP000006882"/>
    </source>
</evidence>
<evidence type="ECO:0000256" key="16">
    <source>
        <dbReference type="ARBA" id="ARBA00023180"/>
    </source>
</evidence>
<evidence type="ECO:0000256" key="4">
    <source>
        <dbReference type="ARBA" id="ARBA00022553"/>
    </source>
</evidence>
<keyword evidence="23" id="KW-1185">Reference proteome</keyword>
<dbReference type="Pfam" id="PF00069">
    <property type="entry name" value="Pkinase"/>
    <property type="match status" value="1"/>
</dbReference>
<protein>
    <recommendedName>
        <fullName evidence="2">non-specific serine/threonine protein kinase</fullName>
        <ecNumber evidence="2">2.7.11.1</ecNumber>
    </recommendedName>
</protein>
<dbReference type="SMART" id="SM00220">
    <property type="entry name" value="S_TKc"/>
    <property type="match status" value="1"/>
</dbReference>
<dbReference type="SUPFAM" id="SSF52058">
    <property type="entry name" value="L domain-like"/>
    <property type="match status" value="1"/>
</dbReference>
<keyword evidence="10" id="KW-0547">Nucleotide-binding</keyword>
<dbReference type="GO" id="GO:0005524">
    <property type="term" value="F:ATP binding"/>
    <property type="evidence" value="ECO:0007669"/>
    <property type="project" value="UniProtKB-KW"/>
</dbReference>
<dbReference type="InterPro" id="IPR011009">
    <property type="entry name" value="Kinase-like_dom_sf"/>
</dbReference>
<dbReference type="CDD" id="cd14066">
    <property type="entry name" value="STKc_IRAK"/>
    <property type="match status" value="1"/>
</dbReference>
<organism evidence="22 23">
    <name type="scientific">Prunus persica</name>
    <name type="common">Peach</name>
    <name type="synonym">Amygdalus persica</name>
    <dbReference type="NCBI Taxonomy" id="3760"/>
    <lineage>
        <taxon>Eukaryota</taxon>
        <taxon>Viridiplantae</taxon>
        <taxon>Streptophyta</taxon>
        <taxon>Embryophyta</taxon>
        <taxon>Tracheophyta</taxon>
        <taxon>Spermatophyta</taxon>
        <taxon>Magnoliopsida</taxon>
        <taxon>eudicotyledons</taxon>
        <taxon>Gunneridae</taxon>
        <taxon>Pentapetalae</taxon>
        <taxon>rosids</taxon>
        <taxon>fabids</taxon>
        <taxon>Rosales</taxon>
        <taxon>Rosaceae</taxon>
        <taxon>Amygdaloideae</taxon>
        <taxon>Amygdaleae</taxon>
        <taxon>Prunus</taxon>
    </lineage>
</organism>
<gene>
    <name evidence="22" type="ORF">PRUPE_7G040400</name>
</gene>
<dbReference type="FunFam" id="1.10.510.10:FF:000044">
    <property type="entry name" value="Putative LRR receptor-like serine/threonine-protein kinase"/>
    <property type="match status" value="1"/>
</dbReference>
<dbReference type="SUPFAM" id="SSF56112">
    <property type="entry name" value="Protein kinase-like (PK-like)"/>
    <property type="match status" value="1"/>
</dbReference>
<dbReference type="GO" id="GO:0016020">
    <property type="term" value="C:membrane"/>
    <property type="evidence" value="ECO:0007669"/>
    <property type="project" value="UniProtKB-SubCell"/>
</dbReference>
<dbReference type="FunFam" id="3.80.10.10:FF:000298">
    <property type="entry name" value="Putative LRR receptor-like serine/threonine-protein kinase"/>
    <property type="match status" value="1"/>
</dbReference>
<dbReference type="Proteomes" id="UP000006882">
    <property type="component" value="Chromosome G7"/>
</dbReference>
<evidence type="ECO:0000259" key="21">
    <source>
        <dbReference type="PROSITE" id="PS50011"/>
    </source>
</evidence>
<dbReference type="InterPro" id="IPR032675">
    <property type="entry name" value="LRR_dom_sf"/>
</dbReference>
<dbReference type="Pfam" id="PF00560">
    <property type="entry name" value="LRR_1"/>
    <property type="match status" value="6"/>
</dbReference>
<comment type="catalytic activity">
    <reaction evidence="17">
        <text>L-threonyl-[protein] + ATP = O-phospho-L-threonyl-[protein] + ADP + H(+)</text>
        <dbReference type="Rhea" id="RHEA:46608"/>
        <dbReference type="Rhea" id="RHEA-COMP:11060"/>
        <dbReference type="Rhea" id="RHEA-COMP:11605"/>
        <dbReference type="ChEBI" id="CHEBI:15378"/>
        <dbReference type="ChEBI" id="CHEBI:30013"/>
        <dbReference type="ChEBI" id="CHEBI:30616"/>
        <dbReference type="ChEBI" id="CHEBI:61977"/>
        <dbReference type="ChEBI" id="CHEBI:456216"/>
        <dbReference type="EC" id="2.7.11.1"/>
    </reaction>
</comment>
<sequence>MLALPIRGGEPCIGFAINGSEFEKPENNPAVTCDCTYDKNTTCHITKLRVHALKKRGVFPTEFEALRYLAVLKLDKNNFTGPLPAFIGNMSALTVLSVSHNSFSGPIPKELGNLKELTMLSFGSNNFSGTLPPELGNLVNLGLFYMDSCGLSGEIPSTFAKLINMQVLWASDNSFSGKIPSFIGNWRKLTYLRFQGNSFEGPIPSSFSQLTSLESLRISDIYYVSSSLDFIRNLKNLTDLVLRNTLINGSIPTDFGEYQRLQILDLGFNNLTGELPSSLFNMSSLTYLFLGNNILSGPLPSQKSNKLQTIDLSYNYFSGSFPPWVATISQLNLVVNNFTFDSSNITLPGLNCLQRDFPCNRNTPQYTSFSINCGGPQMRGSGGILYEAEDSALGPATFKVTSTQKWAVSNAGLFSDIKNKSFVETTLAQVTGTDVTPELFQTSRLSPGSLRYYGLGLQNGPYIVTLQFAEMVFDSRDEQSRQSLGRRVFDIYIQGNLRRKDFDISKEAGGVKRAVARPFKVNVTENYLDIHLFWAGKGTCCIPEQGDYGPLISAVHAALDLTPTTLGKKSRTGLIVGIAVAVGVGVVILLLLFAVLYMRRKTSEKDDDEDLLGLGPRPNTFSYAELRAATEDFNPSNKLGEGGYGPVYKGTLSDGRVVAVKQLSVASHQGKSQFVTEIATISAVQHRNLVKLYGCCIEGSHRILVYEYLENKSLDQALFGRNDLHLDWPTRFNILLGTARGLAYLHEESKPRIVHRDVKASNILLDAELSPKISDFGWAKLYDDKKTHMSTRVAGTIGYLAPEYAMRGRLTEKADVFGFGVVALEILSGRPNSDDNLDPEKIYLLEWAWTLHENDQSLGLVDPRLTEFDENDATRLIKAALLCTQASPMMRPSMSRVVAILSGDIEASTVMSKPSYLADWDFKDVTTSSFLVDDDTSSTESNVLLDHQPEGSTTGASLGIDPGIVGEGT</sequence>
<proteinExistence type="predicted"/>
<keyword evidence="6" id="KW-0808">Transferase</keyword>
<dbReference type="Gene3D" id="3.80.10.10">
    <property type="entry name" value="Ribonuclease Inhibitor"/>
    <property type="match status" value="2"/>
</dbReference>
<accession>A0A251N6G7</accession>
<dbReference type="FunFam" id="2.60.120.430:FF:000002">
    <property type="entry name" value="Leucine-rich repeat receptor-like protein kinase"/>
    <property type="match status" value="1"/>
</dbReference>
<dbReference type="Gene3D" id="1.10.510.10">
    <property type="entry name" value="Transferase(Phosphotransferase) domain 1"/>
    <property type="match status" value="1"/>
</dbReference>
<keyword evidence="8" id="KW-0732">Signal</keyword>
<dbReference type="InterPro" id="IPR008271">
    <property type="entry name" value="Ser/Thr_kinase_AS"/>
</dbReference>
<evidence type="ECO:0000256" key="18">
    <source>
        <dbReference type="ARBA" id="ARBA00048679"/>
    </source>
</evidence>
<dbReference type="EMBL" id="CM007657">
    <property type="protein sequence ID" value="ONH94927.1"/>
    <property type="molecule type" value="Genomic_DNA"/>
</dbReference>
<dbReference type="FunFam" id="3.30.200.20:FF:000140">
    <property type="entry name" value="Leucine-rich repeat receptor-like protein kinase"/>
    <property type="match status" value="1"/>
</dbReference>
<comment type="catalytic activity">
    <reaction evidence="18">
        <text>L-seryl-[protein] + ATP = O-phospho-L-seryl-[protein] + ADP + H(+)</text>
        <dbReference type="Rhea" id="RHEA:17989"/>
        <dbReference type="Rhea" id="RHEA-COMP:9863"/>
        <dbReference type="Rhea" id="RHEA-COMP:11604"/>
        <dbReference type="ChEBI" id="CHEBI:15378"/>
        <dbReference type="ChEBI" id="CHEBI:29999"/>
        <dbReference type="ChEBI" id="CHEBI:30616"/>
        <dbReference type="ChEBI" id="CHEBI:83421"/>
        <dbReference type="ChEBI" id="CHEBI:456216"/>
        <dbReference type="EC" id="2.7.11.1"/>
    </reaction>
</comment>
<dbReference type="FunFam" id="3.80.10.10:FF:000766">
    <property type="entry name" value="Os05g0263100 protein"/>
    <property type="match status" value="1"/>
</dbReference>
<evidence type="ECO:0000256" key="20">
    <source>
        <dbReference type="SAM" id="Phobius"/>
    </source>
</evidence>
<evidence type="ECO:0000256" key="6">
    <source>
        <dbReference type="ARBA" id="ARBA00022679"/>
    </source>
</evidence>
<keyword evidence="4" id="KW-0597">Phosphoprotein</keyword>
<keyword evidence="15" id="KW-0675">Receptor</keyword>
<dbReference type="InterPro" id="IPR051824">
    <property type="entry name" value="LRR_Rcpt-Like_S/T_Kinase"/>
</dbReference>
<keyword evidence="12" id="KW-0067">ATP-binding</keyword>
<evidence type="ECO:0000256" key="1">
    <source>
        <dbReference type="ARBA" id="ARBA00004479"/>
    </source>
</evidence>
<evidence type="ECO:0000256" key="12">
    <source>
        <dbReference type="ARBA" id="ARBA00022840"/>
    </source>
</evidence>
<keyword evidence="3" id="KW-0723">Serine/threonine-protein kinase</keyword>
<evidence type="ECO:0000256" key="19">
    <source>
        <dbReference type="SAM" id="MobiDB-lite"/>
    </source>
</evidence>